<evidence type="ECO:0000313" key="2">
    <source>
        <dbReference type="Proteomes" id="UP000321296"/>
    </source>
</evidence>
<proteinExistence type="predicted"/>
<organism evidence="1 2">
    <name type="scientific">Leuconostoc pseudomesenteroides</name>
    <dbReference type="NCBI Taxonomy" id="33968"/>
    <lineage>
        <taxon>Bacteria</taxon>
        <taxon>Bacillati</taxon>
        <taxon>Bacillota</taxon>
        <taxon>Bacilli</taxon>
        <taxon>Lactobacillales</taxon>
        <taxon>Lactobacillaceae</taxon>
        <taxon>Leuconostoc</taxon>
    </lineage>
</organism>
<protein>
    <submittedName>
        <fullName evidence="1">Oligoendopeptidase F family protein</fullName>
    </submittedName>
</protein>
<gene>
    <name evidence="1" type="ORF">FGL85_05860</name>
</gene>
<dbReference type="AlphaFoldDB" id="A0A5B8SYM6"/>
<dbReference type="Proteomes" id="UP000321296">
    <property type="component" value="Chromosome"/>
</dbReference>
<accession>A0A5B8SYM6</accession>
<evidence type="ECO:0000313" key="1">
    <source>
        <dbReference type="EMBL" id="QEA42049.1"/>
    </source>
</evidence>
<dbReference type="EMBL" id="CP042383">
    <property type="protein sequence ID" value="QEA42049.1"/>
    <property type="molecule type" value="Genomic_DNA"/>
</dbReference>
<dbReference type="RefSeq" id="WP_147651306.1">
    <property type="nucleotide sequence ID" value="NZ_CP042383.1"/>
</dbReference>
<sequence>MLEYEKEKLIMAHKRKLKRSEVPVNLTWDLTDIFKTKADYDKVCQQTTATVKHFADFKDHLGDSPQNLLLATEKLVNVIDVNIDKT</sequence>
<reference evidence="1 2" key="1">
    <citation type="submission" date="2019-06" db="EMBL/GenBank/DDBJ databases">
        <title>Genome analyses of bacteria isolated from kimchi.</title>
        <authorList>
            <person name="Lee S."/>
            <person name="Ahn S."/>
            <person name="Roh S."/>
        </authorList>
    </citation>
    <scope>NUCLEOTIDE SEQUENCE [LARGE SCALE GENOMIC DNA]</scope>
    <source>
        <strain evidence="1 2">CBA3630</strain>
    </source>
</reference>
<name>A0A5B8SYM6_LEUPS</name>
<dbReference type="KEGG" id="lpse:FGL85_05860"/>